<feature type="domain" description="Peptidase M16 N-terminal" evidence="1">
    <location>
        <begin position="42"/>
        <end position="158"/>
    </location>
</feature>
<dbReference type="InterPro" id="IPR011765">
    <property type="entry name" value="Pept_M16_N"/>
</dbReference>
<proteinExistence type="predicted"/>
<dbReference type="InterPro" id="IPR011249">
    <property type="entry name" value="Metalloenz_LuxS/M16"/>
</dbReference>
<reference evidence="3" key="2">
    <citation type="journal article" date="2018" name="ISME J.">
        <title>A dynamic microbial community with high functional redundancy inhabits the cold, oxic subseafloor aquifer.</title>
        <authorList>
            <person name="Tully B.J."/>
            <person name="Wheat C.G."/>
            <person name="Glazer B.T."/>
            <person name="Huber J.A."/>
        </authorList>
    </citation>
    <scope>NUCLEOTIDE SEQUENCE</scope>
    <source>
        <strain evidence="3">NORP83</strain>
    </source>
</reference>
<dbReference type="Pfam" id="PF05193">
    <property type="entry name" value="Peptidase_M16_C"/>
    <property type="match status" value="1"/>
</dbReference>
<accession>A0A2A4Z9R7</accession>
<dbReference type="AlphaFoldDB" id="A0A2A4Z9R7"/>
<sequence>MDIKQLSLSQKDAADLDIWLVEDHRLPIINIEFAFIGGASLDGDKHGLAYLMAALLDEGAGDLDDQEFHKALDETATHLHFSATRDIINGSIKMLKKHKERAADLLNMAMFAPTFAEDASERVKAQIVASIRSASTSPTEIAAKRMMKLAFGDHVYGNLVKGSEETLNTINRADLQKTTLQNFNAAHPYLVIVGDVNETEAEQLVMRIFAGRKLGSDNVDAIAEAEFAGIGKSETHHMDVPQAVVNFALPSIAQNDPDFMTVLVLNHILGGGGFSSRLMEEIREKRGLTYGIHTSLMPLKHGSLITGSAATSADKMDETIKILRQEIAKMHEGGVTDEELENAKTYLTGAYPLRFDTGAKIAHQLLSMQYFNFGIDFIDQRNNLVNKVTKQDVARMAERLLDVKNMAQVTVGPTETD</sequence>
<gene>
    <name evidence="3" type="ORF">COB13_02610</name>
</gene>
<dbReference type="EMBL" id="NVUS01000002">
    <property type="protein sequence ID" value="PCJ03530.1"/>
    <property type="molecule type" value="Genomic_DNA"/>
</dbReference>
<dbReference type="GO" id="GO:0046872">
    <property type="term" value="F:metal ion binding"/>
    <property type="evidence" value="ECO:0007669"/>
    <property type="project" value="InterPro"/>
</dbReference>
<comment type="caution">
    <text evidence="3">The sequence shown here is derived from an EMBL/GenBank/DDBJ whole genome shotgun (WGS) entry which is preliminary data.</text>
</comment>
<dbReference type="InterPro" id="IPR007863">
    <property type="entry name" value="Peptidase_M16_C"/>
</dbReference>
<dbReference type="SUPFAM" id="SSF63411">
    <property type="entry name" value="LuxS/MPP-like metallohydrolase"/>
    <property type="match status" value="2"/>
</dbReference>
<evidence type="ECO:0000313" key="3">
    <source>
        <dbReference type="EMBL" id="PCJ03530.1"/>
    </source>
</evidence>
<evidence type="ECO:0000259" key="1">
    <source>
        <dbReference type="Pfam" id="PF00675"/>
    </source>
</evidence>
<feature type="domain" description="Peptidase M16 C-terminal" evidence="2">
    <location>
        <begin position="170"/>
        <end position="346"/>
    </location>
</feature>
<dbReference type="PANTHER" id="PTHR11851">
    <property type="entry name" value="METALLOPROTEASE"/>
    <property type="match status" value="1"/>
</dbReference>
<evidence type="ECO:0000259" key="2">
    <source>
        <dbReference type="Pfam" id="PF05193"/>
    </source>
</evidence>
<organism evidence="3">
    <name type="scientific">OCS116 cluster bacterium</name>
    <dbReference type="NCBI Taxonomy" id="2030921"/>
    <lineage>
        <taxon>Bacteria</taxon>
        <taxon>Pseudomonadati</taxon>
        <taxon>Pseudomonadota</taxon>
        <taxon>Alphaproteobacteria</taxon>
        <taxon>OCS116 cluster</taxon>
    </lineage>
</organism>
<reference key="1">
    <citation type="submission" date="2017-08" db="EMBL/GenBank/DDBJ databases">
        <title>A dynamic microbial community with high functional redundancy inhabits the cold, oxic subseafloor aquifer.</title>
        <authorList>
            <person name="Tully B.J."/>
            <person name="Wheat C.G."/>
            <person name="Glazer B.T."/>
            <person name="Huber J.A."/>
        </authorList>
    </citation>
    <scope>NUCLEOTIDE SEQUENCE [LARGE SCALE GENOMIC DNA]</scope>
</reference>
<dbReference type="PANTHER" id="PTHR11851:SF224">
    <property type="entry name" value="PROCESSING PROTEASE"/>
    <property type="match status" value="1"/>
</dbReference>
<dbReference type="Gene3D" id="3.30.830.10">
    <property type="entry name" value="Metalloenzyme, LuxS/M16 peptidase-like"/>
    <property type="match status" value="2"/>
</dbReference>
<dbReference type="InterPro" id="IPR050361">
    <property type="entry name" value="MPP/UQCRC_Complex"/>
</dbReference>
<name>A0A2A4Z9R7_9PROT</name>
<protein>
    <submittedName>
        <fullName evidence="3">Peptidase M16</fullName>
    </submittedName>
</protein>
<dbReference type="Pfam" id="PF00675">
    <property type="entry name" value="Peptidase_M16"/>
    <property type="match status" value="1"/>
</dbReference>